<comment type="caution">
    <text evidence="2">The sequence shown here is derived from an EMBL/GenBank/DDBJ whole genome shotgun (WGS) entry which is preliminary data.</text>
</comment>
<dbReference type="RefSeq" id="WP_274188889.1">
    <property type="nucleotide sequence ID" value="NZ_BAABHN010000001.1"/>
</dbReference>
<keyword evidence="3" id="KW-1185">Reference proteome</keyword>
<organism evidence="2 3">
    <name type="scientific">Actinomycetospora chibensis</name>
    <dbReference type="NCBI Taxonomy" id="663606"/>
    <lineage>
        <taxon>Bacteria</taxon>
        <taxon>Bacillati</taxon>
        <taxon>Actinomycetota</taxon>
        <taxon>Actinomycetes</taxon>
        <taxon>Pseudonocardiales</taxon>
        <taxon>Pseudonocardiaceae</taxon>
        <taxon>Actinomycetospora</taxon>
    </lineage>
</organism>
<feature type="region of interest" description="Disordered" evidence="1">
    <location>
        <begin position="85"/>
        <end position="104"/>
    </location>
</feature>
<dbReference type="Proteomes" id="UP001595909">
    <property type="component" value="Unassembled WGS sequence"/>
</dbReference>
<gene>
    <name evidence="2" type="ORF">ACFPEL_00250</name>
</gene>
<dbReference type="EMBL" id="JBHSIM010000001">
    <property type="protein sequence ID" value="MFC4830823.1"/>
    <property type="molecule type" value="Genomic_DNA"/>
</dbReference>
<evidence type="ECO:0000313" key="3">
    <source>
        <dbReference type="Proteomes" id="UP001595909"/>
    </source>
</evidence>
<sequence length="104" mass="10413">MAGGYAVGLEALGRSARGVRDTVDQVEVGRLDGVGSAPGHDRLGAALAEFATRWQQGVEALAEDGRAVADRLAAAEAGYRRADNGAARGLDGQVRGAGPDPGGG</sequence>
<evidence type="ECO:0000313" key="2">
    <source>
        <dbReference type="EMBL" id="MFC4830823.1"/>
    </source>
</evidence>
<proteinExistence type="predicted"/>
<reference evidence="3" key="1">
    <citation type="journal article" date="2019" name="Int. J. Syst. Evol. Microbiol.">
        <title>The Global Catalogue of Microorganisms (GCM) 10K type strain sequencing project: providing services to taxonomists for standard genome sequencing and annotation.</title>
        <authorList>
            <consortium name="The Broad Institute Genomics Platform"/>
            <consortium name="The Broad Institute Genome Sequencing Center for Infectious Disease"/>
            <person name="Wu L."/>
            <person name="Ma J."/>
        </authorList>
    </citation>
    <scope>NUCLEOTIDE SEQUENCE [LARGE SCALE GENOMIC DNA]</scope>
    <source>
        <strain evidence="3">CCUG 50347</strain>
    </source>
</reference>
<evidence type="ECO:0008006" key="4">
    <source>
        <dbReference type="Google" id="ProtNLM"/>
    </source>
</evidence>
<evidence type="ECO:0000256" key="1">
    <source>
        <dbReference type="SAM" id="MobiDB-lite"/>
    </source>
</evidence>
<name>A0ABV9R9H4_9PSEU</name>
<protein>
    <recommendedName>
        <fullName evidence="4">Excreted virulence factor EspC (Type VII ESX diderm)</fullName>
    </recommendedName>
</protein>
<accession>A0ABV9R9H4</accession>